<keyword evidence="2" id="KW-1185">Reference proteome</keyword>
<proteinExistence type="predicted"/>
<accession>A0ABP8UYZ5</accession>
<dbReference type="EMBL" id="BAABFL010000064">
    <property type="protein sequence ID" value="GAA4648325.1"/>
    <property type="molecule type" value="Genomic_DNA"/>
</dbReference>
<gene>
    <name evidence="1" type="ORF">GCM10023116_05920</name>
</gene>
<comment type="caution">
    <text evidence="1">The sequence shown here is derived from an EMBL/GenBank/DDBJ whole genome shotgun (WGS) entry which is preliminary data.</text>
</comment>
<name>A0ABP8UYZ5_9GAMM</name>
<organism evidence="1 2">
    <name type="scientific">Kistimonas scapharcae</name>
    <dbReference type="NCBI Taxonomy" id="1036133"/>
    <lineage>
        <taxon>Bacteria</taxon>
        <taxon>Pseudomonadati</taxon>
        <taxon>Pseudomonadota</taxon>
        <taxon>Gammaproteobacteria</taxon>
        <taxon>Oceanospirillales</taxon>
        <taxon>Endozoicomonadaceae</taxon>
        <taxon>Kistimonas</taxon>
    </lineage>
</organism>
<reference evidence="2" key="1">
    <citation type="journal article" date="2019" name="Int. J. Syst. Evol. Microbiol.">
        <title>The Global Catalogue of Microorganisms (GCM) 10K type strain sequencing project: providing services to taxonomists for standard genome sequencing and annotation.</title>
        <authorList>
            <consortium name="The Broad Institute Genomics Platform"/>
            <consortium name="The Broad Institute Genome Sequencing Center for Infectious Disease"/>
            <person name="Wu L."/>
            <person name="Ma J."/>
        </authorList>
    </citation>
    <scope>NUCLEOTIDE SEQUENCE [LARGE SCALE GENOMIC DNA]</scope>
    <source>
        <strain evidence="2">JCM 17805</strain>
    </source>
</reference>
<dbReference type="RefSeq" id="WP_345193856.1">
    <property type="nucleotide sequence ID" value="NZ_BAABFL010000064.1"/>
</dbReference>
<protein>
    <submittedName>
        <fullName evidence="1">Uncharacterized protein</fullName>
    </submittedName>
</protein>
<dbReference type="Proteomes" id="UP001500604">
    <property type="component" value="Unassembled WGS sequence"/>
</dbReference>
<sequence length="177" mass="21139">MDEKLLKKYLEYAGSEEAIAVLFVKKHLQKAKGHWVDISDCRRYEMSDDDLHFRYVYGSLYQRNLKPKYPPKSNFTFNGKLNEREYYLAIRAITWETAHQDIEQQKQKRIKGIRFKISGVSYDKNRKNQNFFRDDAPQKIKALAKNLNDRTHPLWDSALKYANRPEFVYKIKNIQLG</sequence>
<evidence type="ECO:0000313" key="1">
    <source>
        <dbReference type="EMBL" id="GAA4648325.1"/>
    </source>
</evidence>
<evidence type="ECO:0000313" key="2">
    <source>
        <dbReference type="Proteomes" id="UP001500604"/>
    </source>
</evidence>